<sequence length="72" mass="8368">MSAGIQSLYLFCILNFPPSHFVFTCLNMFVVALQTLAFVSCSFRFFHEFSFCSCYLNSMFCFSDIFLKVMNI</sequence>
<keyword evidence="1" id="KW-0812">Transmembrane</keyword>
<dbReference type="EMBL" id="JAPFFM010000013">
    <property type="protein sequence ID" value="KAJ6723298.1"/>
    <property type="molecule type" value="Genomic_DNA"/>
</dbReference>
<keyword evidence="3" id="KW-1185">Reference proteome</keyword>
<dbReference type="AlphaFoldDB" id="A0A9Q0Z6U6"/>
<reference evidence="2" key="1">
    <citation type="submission" date="2022-11" db="EMBL/GenBank/DDBJ databases">
        <authorList>
            <person name="Hyden B.L."/>
            <person name="Feng K."/>
            <person name="Yates T."/>
            <person name="Jawdy S."/>
            <person name="Smart L.B."/>
            <person name="Muchero W."/>
        </authorList>
    </citation>
    <scope>NUCLEOTIDE SEQUENCE</scope>
    <source>
        <tissue evidence="2">Shoot tip</tissue>
    </source>
</reference>
<protein>
    <submittedName>
        <fullName evidence="2">Uncharacterized protein</fullName>
    </submittedName>
</protein>
<feature type="transmembrane region" description="Helical" evidence="1">
    <location>
        <begin position="20"/>
        <end position="39"/>
    </location>
</feature>
<accession>A0A9Q0Z6U6</accession>
<organism evidence="2 3">
    <name type="scientific">Salix koriyanagi</name>
    <dbReference type="NCBI Taxonomy" id="2511006"/>
    <lineage>
        <taxon>Eukaryota</taxon>
        <taxon>Viridiplantae</taxon>
        <taxon>Streptophyta</taxon>
        <taxon>Embryophyta</taxon>
        <taxon>Tracheophyta</taxon>
        <taxon>Spermatophyta</taxon>
        <taxon>Magnoliopsida</taxon>
        <taxon>eudicotyledons</taxon>
        <taxon>Gunneridae</taxon>
        <taxon>Pentapetalae</taxon>
        <taxon>rosids</taxon>
        <taxon>fabids</taxon>
        <taxon>Malpighiales</taxon>
        <taxon>Salicaceae</taxon>
        <taxon>Saliceae</taxon>
        <taxon>Salix</taxon>
    </lineage>
</organism>
<keyword evidence="1" id="KW-1133">Transmembrane helix</keyword>
<evidence type="ECO:0000313" key="2">
    <source>
        <dbReference type="EMBL" id="KAJ6723298.1"/>
    </source>
</evidence>
<dbReference type="Proteomes" id="UP001151752">
    <property type="component" value="Chromosome 14"/>
</dbReference>
<evidence type="ECO:0000313" key="3">
    <source>
        <dbReference type="Proteomes" id="UP001151752"/>
    </source>
</evidence>
<comment type="caution">
    <text evidence="2">The sequence shown here is derived from an EMBL/GenBank/DDBJ whole genome shotgun (WGS) entry which is preliminary data.</text>
</comment>
<keyword evidence="1" id="KW-0472">Membrane</keyword>
<name>A0A9Q0Z6U6_9ROSI</name>
<gene>
    <name evidence="2" type="ORF">OIU74_007794</name>
</gene>
<reference evidence="2" key="2">
    <citation type="journal article" date="2023" name="Int. J. Mol. Sci.">
        <title>De Novo Assembly and Annotation of 11 Diverse Shrub Willow (Salix) Genomes Reveals Novel Gene Organization in Sex-Linked Regions.</title>
        <authorList>
            <person name="Hyden B."/>
            <person name="Feng K."/>
            <person name="Yates T.B."/>
            <person name="Jawdy S."/>
            <person name="Cereghino C."/>
            <person name="Smart L.B."/>
            <person name="Muchero W."/>
        </authorList>
    </citation>
    <scope>NUCLEOTIDE SEQUENCE</scope>
    <source>
        <tissue evidence="2">Shoot tip</tissue>
    </source>
</reference>
<evidence type="ECO:0000256" key="1">
    <source>
        <dbReference type="SAM" id="Phobius"/>
    </source>
</evidence>
<proteinExistence type="predicted"/>